<feature type="non-terminal residue" evidence="1">
    <location>
        <position position="33"/>
    </location>
</feature>
<proteinExistence type="predicted"/>
<dbReference type="AlphaFoldDB" id="X0TRC9"/>
<reference evidence="1" key="1">
    <citation type="journal article" date="2014" name="Front. Microbiol.">
        <title>High frequency of phylogenetically diverse reductive dehalogenase-homologous genes in deep subseafloor sedimentary metagenomes.</title>
        <authorList>
            <person name="Kawai M."/>
            <person name="Futagami T."/>
            <person name="Toyoda A."/>
            <person name="Takaki Y."/>
            <person name="Nishi S."/>
            <person name="Hori S."/>
            <person name="Arai W."/>
            <person name="Tsubouchi T."/>
            <person name="Morono Y."/>
            <person name="Uchiyama I."/>
            <person name="Ito T."/>
            <person name="Fujiyama A."/>
            <person name="Inagaki F."/>
            <person name="Takami H."/>
        </authorList>
    </citation>
    <scope>NUCLEOTIDE SEQUENCE</scope>
    <source>
        <strain evidence="1">Expedition CK06-06</strain>
    </source>
</reference>
<name>X0TRC9_9ZZZZ</name>
<protein>
    <submittedName>
        <fullName evidence="1">Uncharacterized protein</fullName>
    </submittedName>
</protein>
<sequence>ATTFAEVALPVDPAAYSFYAGLAKLTGGTASGD</sequence>
<feature type="non-terminal residue" evidence="1">
    <location>
        <position position="1"/>
    </location>
</feature>
<organism evidence="1">
    <name type="scientific">marine sediment metagenome</name>
    <dbReference type="NCBI Taxonomy" id="412755"/>
    <lineage>
        <taxon>unclassified sequences</taxon>
        <taxon>metagenomes</taxon>
        <taxon>ecological metagenomes</taxon>
    </lineage>
</organism>
<comment type="caution">
    <text evidence="1">The sequence shown here is derived from an EMBL/GenBank/DDBJ whole genome shotgun (WGS) entry which is preliminary data.</text>
</comment>
<gene>
    <name evidence="1" type="ORF">S01H1_24552</name>
</gene>
<dbReference type="EMBL" id="BARS01014702">
    <property type="protein sequence ID" value="GAF96108.1"/>
    <property type="molecule type" value="Genomic_DNA"/>
</dbReference>
<accession>X0TRC9</accession>
<evidence type="ECO:0000313" key="1">
    <source>
        <dbReference type="EMBL" id="GAF96108.1"/>
    </source>
</evidence>